<keyword evidence="2" id="KW-0472">Membrane</keyword>
<evidence type="ECO:0000313" key="5">
    <source>
        <dbReference type="Proteomes" id="UP000807353"/>
    </source>
</evidence>
<evidence type="ECO:0000256" key="2">
    <source>
        <dbReference type="SAM" id="Phobius"/>
    </source>
</evidence>
<dbReference type="OrthoDB" id="4760524at2759"/>
<dbReference type="PANTHER" id="PTHR10039">
    <property type="entry name" value="AMELOGENIN"/>
    <property type="match status" value="1"/>
</dbReference>
<dbReference type="EMBL" id="MU150299">
    <property type="protein sequence ID" value="KAF9460374.1"/>
    <property type="molecule type" value="Genomic_DNA"/>
</dbReference>
<dbReference type="PANTHER" id="PTHR10039:SF14">
    <property type="entry name" value="NACHT DOMAIN-CONTAINING PROTEIN"/>
    <property type="match status" value="1"/>
</dbReference>
<proteinExistence type="predicted"/>
<keyword evidence="5" id="KW-1185">Reference proteome</keyword>
<sequence>MGAGKSAIAQTISETAKARELLAAAFFFSRGHPRRGNIKFLVSTIAYQLSLSIPDLRDILDTILVNDPSILHKSVTEQLKKLIVEPFKTLTDASSSILNSNMSLVVIDGLDECANDKDQRTILDLIMNLVAEHKLPLMFFITSRRAHHIEQFFGHDKLAAVSNQVLLEPSEDEVYAFLESGLSEIRAKHEIDILGPWPTPTQVEKLVQRSSGYFIYATTVLRFLDDPDRHPDEQLTHILRGEPAPFTELDMLYHQILCTVADTDLLVKTLHMLVAYRLSPWGVGYYLGHKCQTIKLTLRRMTPLLDFSGDHDPIDFIHASFIDFLFNRHRARTFYINRSLAKKRFDHSLFRVEMMHKLMEAFYIQMPLLHLLYLWWWLTEGLSKFNVFAAVALPIFLSQPPFAHTIMFLLTAEPVILPDALLWYSTYLPEAFSLMRFICVDVIPESVEVFDFLVSLLLIFIYCLLPMLIFGYSI</sequence>
<evidence type="ECO:0000259" key="3">
    <source>
        <dbReference type="Pfam" id="PF24883"/>
    </source>
</evidence>
<dbReference type="Proteomes" id="UP000807353">
    <property type="component" value="Unassembled WGS sequence"/>
</dbReference>
<organism evidence="4 5">
    <name type="scientific">Collybia nuda</name>
    <dbReference type="NCBI Taxonomy" id="64659"/>
    <lineage>
        <taxon>Eukaryota</taxon>
        <taxon>Fungi</taxon>
        <taxon>Dikarya</taxon>
        <taxon>Basidiomycota</taxon>
        <taxon>Agaricomycotina</taxon>
        <taxon>Agaricomycetes</taxon>
        <taxon>Agaricomycetidae</taxon>
        <taxon>Agaricales</taxon>
        <taxon>Tricholomatineae</taxon>
        <taxon>Clitocybaceae</taxon>
        <taxon>Collybia</taxon>
    </lineage>
</organism>
<feature type="transmembrane region" description="Helical" evidence="2">
    <location>
        <begin position="385"/>
        <end position="409"/>
    </location>
</feature>
<feature type="transmembrane region" description="Helical" evidence="2">
    <location>
        <begin position="449"/>
        <end position="472"/>
    </location>
</feature>
<keyword evidence="2" id="KW-1133">Transmembrane helix</keyword>
<reference evidence="4" key="1">
    <citation type="submission" date="2020-11" db="EMBL/GenBank/DDBJ databases">
        <authorList>
            <consortium name="DOE Joint Genome Institute"/>
            <person name="Ahrendt S."/>
            <person name="Riley R."/>
            <person name="Andreopoulos W."/>
            <person name="Labutti K."/>
            <person name="Pangilinan J."/>
            <person name="Ruiz-Duenas F.J."/>
            <person name="Barrasa J.M."/>
            <person name="Sanchez-Garcia M."/>
            <person name="Camarero S."/>
            <person name="Miyauchi S."/>
            <person name="Serrano A."/>
            <person name="Linde D."/>
            <person name="Babiker R."/>
            <person name="Drula E."/>
            <person name="Ayuso-Fernandez I."/>
            <person name="Pacheco R."/>
            <person name="Padilla G."/>
            <person name="Ferreira P."/>
            <person name="Barriuso J."/>
            <person name="Kellner H."/>
            <person name="Castanera R."/>
            <person name="Alfaro M."/>
            <person name="Ramirez L."/>
            <person name="Pisabarro A.G."/>
            <person name="Kuo A."/>
            <person name="Tritt A."/>
            <person name="Lipzen A."/>
            <person name="He G."/>
            <person name="Yan M."/>
            <person name="Ng V."/>
            <person name="Cullen D."/>
            <person name="Martin F."/>
            <person name="Rosso M.-N."/>
            <person name="Henrissat B."/>
            <person name="Hibbett D."/>
            <person name="Martinez A.T."/>
            <person name="Grigoriev I.V."/>
        </authorList>
    </citation>
    <scope>NUCLEOTIDE SEQUENCE</scope>
    <source>
        <strain evidence="4">CBS 247.69</strain>
    </source>
</reference>
<dbReference type="InterPro" id="IPR027417">
    <property type="entry name" value="P-loop_NTPase"/>
</dbReference>
<comment type="caution">
    <text evidence="4">The sequence shown here is derived from an EMBL/GenBank/DDBJ whole genome shotgun (WGS) entry which is preliminary data.</text>
</comment>
<protein>
    <recommendedName>
        <fullName evidence="3">Nephrocystin 3-like N-terminal domain-containing protein</fullName>
    </recommendedName>
</protein>
<dbReference type="InterPro" id="IPR056884">
    <property type="entry name" value="NPHP3-like_N"/>
</dbReference>
<keyword evidence="2" id="KW-0812">Transmembrane</keyword>
<dbReference type="Pfam" id="PF24883">
    <property type="entry name" value="NPHP3_N"/>
    <property type="match status" value="1"/>
</dbReference>
<feature type="transmembrane region" description="Helical" evidence="2">
    <location>
        <begin position="361"/>
        <end position="379"/>
    </location>
</feature>
<accession>A0A9P6CGW9</accession>
<evidence type="ECO:0000313" key="4">
    <source>
        <dbReference type="EMBL" id="KAF9460374.1"/>
    </source>
</evidence>
<dbReference type="Gene3D" id="3.40.50.300">
    <property type="entry name" value="P-loop containing nucleotide triphosphate hydrolases"/>
    <property type="match status" value="1"/>
</dbReference>
<keyword evidence="1" id="KW-0677">Repeat</keyword>
<evidence type="ECO:0000256" key="1">
    <source>
        <dbReference type="ARBA" id="ARBA00022737"/>
    </source>
</evidence>
<dbReference type="AlphaFoldDB" id="A0A9P6CGW9"/>
<name>A0A9P6CGW9_9AGAR</name>
<gene>
    <name evidence="4" type="ORF">BDZ94DRAFT_1266068</name>
</gene>
<feature type="domain" description="Nephrocystin 3-like N-terminal" evidence="3">
    <location>
        <begin position="2"/>
        <end position="144"/>
    </location>
</feature>